<evidence type="ECO:0000313" key="8">
    <source>
        <dbReference type="Proteomes" id="UP000230233"/>
    </source>
</evidence>
<keyword evidence="4" id="KW-1133">Transmembrane helix</keyword>
<evidence type="ECO:0000256" key="2">
    <source>
        <dbReference type="ARBA" id="ARBA00010487"/>
    </source>
</evidence>
<dbReference type="GO" id="GO:0016020">
    <property type="term" value="C:membrane"/>
    <property type="evidence" value="ECO:0007669"/>
    <property type="project" value="UniProtKB-SubCell"/>
</dbReference>
<sequence length="115" mass="13132">MDSHVSMAKSFGVETQFTKLMGHLDVIPILAKEINIYLPICIILLCATHYYRDGAYVLHNIGFDQFVESDEMTNDMITSGRSLVQIERNSIKRSNERNQRNQSWTNTITSDTSTT</sequence>
<dbReference type="PANTHER" id="PTHR21355:SF0">
    <property type="entry name" value="G-PROTEIN COUPLED RECEPTOR-ASSOCIATED PROTEIN LMBRD2"/>
    <property type="match status" value="1"/>
</dbReference>
<dbReference type="PANTHER" id="PTHR21355">
    <property type="entry name" value="G-PROTEIN COUPLED RECEPTOR-ASSOCIATED PROTEIN LMBRD2"/>
    <property type="match status" value="1"/>
</dbReference>
<reference evidence="8" key="1">
    <citation type="submission" date="2017-10" db="EMBL/GenBank/DDBJ databases">
        <title>Rapid genome shrinkage in a self-fertile nematode reveals novel sperm competition proteins.</title>
        <authorList>
            <person name="Yin D."/>
            <person name="Schwarz E.M."/>
            <person name="Thomas C.G."/>
            <person name="Felde R.L."/>
            <person name="Korf I.F."/>
            <person name="Cutter A.D."/>
            <person name="Schartner C.M."/>
            <person name="Ralston E.J."/>
            <person name="Meyer B.J."/>
            <person name="Haag E.S."/>
        </authorList>
    </citation>
    <scope>NUCLEOTIDE SEQUENCE [LARGE SCALE GENOMIC DNA]</scope>
    <source>
        <strain evidence="8">JU1422</strain>
    </source>
</reference>
<name>A0A2G5UXQ0_9PELO</name>
<dbReference type="EMBL" id="PDUG01000002">
    <property type="protein sequence ID" value="PIC44314.1"/>
    <property type="molecule type" value="Genomic_DNA"/>
</dbReference>
<feature type="compositionally biased region" description="Basic and acidic residues" evidence="6">
    <location>
        <begin position="90"/>
        <end position="99"/>
    </location>
</feature>
<keyword evidence="3" id="KW-0812">Transmembrane</keyword>
<dbReference type="InterPro" id="IPR051584">
    <property type="entry name" value="GPCR-associated_LMBR1"/>
</dbReference>
<evidence type="ECO:0000256" key="1">
    <source>
        <dbReference type="ARBA" id="ARBA00004141"/>
    </source>
</evidence>
<gene>
    <name evidence="7" type="primary">Cnig_chr_II.g4723</name>
    <name evidence="7" type="ORF">B9Z55_004723</name>
</gene>
<comment type="subcellular location">
    <subcellularLocation>
        <location evidence="1">Membrane</location>
        <topology evidence="1">Multi-pass membrane protein</topology>
    </subcellularLocation>
</comment>
<evidence type="ECO:0000256" key="6">
    <source>
        <dbReference type="SAM" id="MobiDB-lite"/>
    </source>
</evidence>
<protein>
    <submittedName>
        <fullName evidence="7">Uncharacterized protein</fullName>
    </submittedName>
</protein>
<dbReference type="Proteomes" id="UP000230233">
    <property type="component" value="Chromosome II"/>
</dbReference>
<comment type="similarity">
    <text evidence="2">Belongs to the LIMR family.</text>
</comment>
<evidence type="ECO:0000313" key="7">
    <source>
        <dbReference type="EMBL" id="PIC44314.1"/>
    </source>
</evidence>
<keyword evidence="5" id="KW-0472">Membrane</keyword>
<keyword evidence="8" id="KW-1185">Reference proteome</keyword>
<dbReference type="Pfam" id="PF04791">
    <property type="entry name" value="LMBR1"/>
    <property type="match status" value="1"/>
</dbReference>
<proteinExistence type="inferred from homology"/>
<dbReference type="OrthoDB" id="203099at2759"/>
<feature type="compositionally biased region" description="Low complexity" evidence="6">
    <location>
        <begin position="103"/>
        <end position="115"/>
    </location>
</feature>
<comment type="caution">
    <text evidence="7">The sequence shown here is derived from an EMBL/GenBank/DDBJ whole genome shotgun (WGS) entry which is preliminary data.</text>
</comment>
<dbReference type="AlphaFoldDB" id="A0A2G5UXQ0"/>
<evidence type="ECO:0000256" key="5">
    <source>
        <dbReference type="ARBA" id="ARBA00023136"/>
    </source>
</evidence>
<dbReference type="InterPro" id="IPR006876">
    <property type="entry name" value="LMBR1-like_membr_prot"/>
</dbReference>
<evidence type="ECO:0000256" key="4">
    <source>
        <dbReference type="ARBA" id="ARBA00022989"/>
    </source>
</evidence>
<accession>A0A2G5UXQ0</accession>
<organism evidence="7 8">
    <name type="scientific">Caenorhabditis nigoni</name>
    <dbReference type="NCBI Taxonomy" id="1611254"/>
    <lineage>
        <taxon>Eukaryota</taxon>
        <taxon>Metazoa</taxon>
        <taxon>Ecdysozoa</taxon>
        <taxon>Nematoda</taxon>
        <taxon>Chromadorea</taxon>
        <taxon>Rhabditida</taxon>
        <taxon>Rhabditina</taxon>
        <taxon>Rhabditomorpha</taxon>
        <taxon>Rhabditoidea</taxon>
        <taxon>Rhabditidae</taxon>
        <taxon>Peloderinae</taxon>
        <taxon>Caenorhabditis</taxon>
    </lineage>
</organism>
<evidence type="ECO:0000256" key="3">
    <source>
        <dbReference type="ARBA" id="ARBA00022692"/>
    </source>
</evidence>
<feature type="region of interest" description="Disordered" evidence="6">
    <location>
        <begin position="90"/>
        <end position="115"/>
    </location>
</feature>